<dbReference type="Proteomes" id="UP000824540">
    <property type="component" value="Unassembled WGS sequence"/>
</dbReference>
<dbReference type="AlphaFoldDB" id="A0A8T2P1Q0"/>
<keyword evidence="2" id="KW-1185">Reference proteome</keyword>
<sequence>MTSFNTMGVLGEEKERCAVSAYKPAVITGGSALLPEEHGDRGMVYTHADWRSTKDLPGLQLNSSFVHNFCPARDDSFGPAGVREEQRVA</sequence>
<evidence type="ECO:0000313" key="1">
    <source>
        <dbReference type="EMBL" id="KAG9346259.1"/>
    </source>
</evidence>
<proteinExistence type="predicted"/>
<evidence type="ECO:0000313" key="2">
    <source>
        <dbReference type="Proteomes" id="UP000824540"/>
    </source>
</evidence>
<protein>
    <submittedName>
        <fullName evidence="1">Uncharacterized protein</fullName>
    </submittedName>
</protein>
<dbReference type="EMBL" id="JAFBMS010000016">
    <property type="protein sequence ID" value="KAG9346259.1"/>
    <property type="molecule type" value="Genomic_DNA"/>
</dbReference>
<reference evidence="1" key="1">
    <citation type="thesis" date="2021" institute="BYU ScholarsArchive" country="Provo, UT, USA">
        <title>Applications of and Algorithms for Genome Assembly and Genomic Analyses with an Emphasis on Marine Teleosts.</title>
        <authorList>
            <person name="Pickett B.D."/>
        </authorList>
    </citation>
    <scope>NUCLEOTIDE SEQUENCE</scope>
    <source>
        <strain evidence="1">HI-2016</strain>
    </source>
</reference>
<organism evidence="1 2">
    <name type="scientific">Albula glossodonta</name>
    <name type="common">roundjaw bonefish</name>
    <dbReference type="NCBI Taxonomy" id="121402"/>
    <lineage>
        <taxon>Eukaryota</taxon>
        <taxon>Metazoa</taxon>
        <taxon>Chordata</taxon>
        <taxon>Craniata</taxon>
        <taxon>Vertebrata</taxon>
        <taxon>Euteleostomi</taxon>
        <taxon>Actinopterygii</taxon>
        <taxon>Neopterygii</taxon>
        <taxon>Teleostei</taxon>
        <taxon>Albuliformes</taxon>
        <taxon>Albulidae</taxon>
        <taxon>Albula</taxon>
    </lineage>
</organism>
<name>A0A8T2P1Q0_9TELE</name>
<accession>A0A8T2P1Q0</accession>
<gene>
    <name evidence="1" type="ORF">JZ751_008084</name>
</gene>
<comment type="caution">
    <text evidence="1">The sequence shown here is derived from an EMBL/GenBank/DDBJ whole genome shotgun (WGS) entry which is preliminary data.</text>
</comment>